<comment type="caution">
    <text evidence="1">The sequence shown here is derived from an EMBL/GenBank/DDBJ whole genome shotgun (WGS) entry which is preliminary data.</text>
</comment>
<protein>
    <submittedName>
        <fullName evidence="1">Uncharacterized protein</fullName>
    </submittedName>
</protein>
<organism evidence="1 2">
    <name type="scientific">Photobacterium indicum</name>
    <dbReference type="NCBI Taxonomy" id="81447"/>
    <lineage>
        <taxon>Bacteria</taxon>
        <taxon>Pseudomonadati</taxon>
        <taxon>Pseudomonadota</taxon>
        <taxon>Gammaproteobacteria</taxon>
        <taxon>Vibrionales</taxon>
        <taxon>Vibrionaceae</taxon>
        <taxon>Photobacterium</taxon>
    </lineage>
</organism>
<evidence type="ECO:0000313" key="2">
    <source>
        <dbReference type="Proteomes" id="UP000241803"/>
    </source>
</evidence>
<name>A0A2T3L7J2_9GAMM</name>
<gene>
    <name evidence="1" type="ORF">C9J47_15890</name>
</gene>
<keyword evidence="2" id="KW-1185">Reference proteome</keyword>
<dbReference type="Proteomes" id="UP000241803">
    <property type="component" value="Unassembled WGS sequence"/>
</dbReference>
<evidence type="ECO:0000313" key="1">
    <source>
        <dbReference type="EMBL" id="PSV46326.1"/>
    </source>
</evidence>
<reference evidence="1 2" key="1">
    <citation type="submission" date="2018-03" db="EMBL/GenBank/DDBJ databases">
        <title>Whole genome sequencing of Histamine producing bacteria.</title>
        <authorList>
            <person name="Butler K."/>
        </authorList>
    </citation>
    <scope>NUCLEOTIDE SEQUENCE [LARGE SCALE GENOMIC DNA]</scope>
    <source>
        <strain evidence="1 2">ATCC 19614</strain>
    </source>
</reference>
<sequence length="84" mass="9573">MPLQSSIQEIVVLELRELQMVFFYADKAFRLLLSLVKTTKFAGLSKSQRTICFQNGNYATGNEKKSIFLPYLMYNLANEASDKG</sequence>
<dbReference type="AlphaFoldDB" id="A0A2T3L7J2"/>
<dbReference type="EMBL" id="PYOC01000005">
    <property type="protein sequence ID" value="PSV46326.1"/>
    <property type="molecule type" value="Genomic_DNA"/>
</dbReference>
<proteinExistence type="predicted"/>
<accession>A0A2T3L7J2</accession>